<feature type="transmembrane region" description="Helical" evidence="13">
    <location>
        <begin position="321"/>
        <end position="344"/>
    </location>
</feature>
<reference evidence="16" key="1">
    <citation type="journal article" date="2013" name="Nat. Genet.">
        <title>The draft genomes of soft-shell turtle and green sea turtle yield insights into the development and evolution of the turtle-specific body plan.</title>
        <authorList>
            <person name="Wang Z."/>
            <person name="Pascual-Anaya J."/>
            <person name="Zadissa A."/>
            <person name="Li W."/>
            <person name="Niimura Y."/>
            <person name="Huang Z."/>
            <person name="Li C."/>
            <person name="White S."/>
            <person name="Xiong Z."/>
            <person name="Fang D."/>
            <person name="Wang B."/>
            <person name="Ming Y."/>
            <person name="Chen Y."/>
            <person name="Zheng Y."/>
            <person name="Kuraku S."/>
            <person name="Pignatelli M."/>
            <person name="Herrero J."/>
            <person name="Beal K."/>
            <person name="Nozawa M."/>
            <person name="Li Q."/>
            <person name="Wang J."/>
            <person name="Zhang H."/>
            <person name="Yu L."/>
            <person name="Shigenobu S."/>
            <person name="Wang J."/>
            <person name="Liu J."/>
            <person name="Flicek P."/>
            <person name="Searle S."/>
            <person name="Wang J."/>
            <person name="Kuratani S."/>
            <person name="Yin Y."/>
            <person name="Aken B."/>
            <person name="Zhang G."/>
            <person name="Irie N."/>
        </authorList>
    </citation>
    <scope>NUCLEOTIDE SEQUENCE [LARGE SCALE GENOMIC DNA]</scope>
</reference>
<evidence type="ECO:0000256" key="2">
    <source>
        <dbReference type="ARBA" id="ARBA00008573"/>
    </source>
</evidence>
<gene>
    <name evidence="15" type="ORF">UY3_02342</name>
</gene>
<dbReference type="FunFam" id="1.10.10.60:FF:000032">
    <property type="entry name" value="Zinc finger and SCAN domain-containing 20"/>
    <property type="match status" value="1"/>
</dbReference>
<dbReference type="GO" id="GO:0071782">
    <property type="term" value="C:endoplasmic reticulum tubular network"/>
    <property type="evidence" value="ECO:0007669"/>
    <property type="project" value="TreeGrafter"/>
</dbReference>
<keyword evidence="4 13" id="KW-0812">Transmembrane</keyword>
<accession>M7CHP4</accession>
<keyword evidence="8 13" id="KW-1133">Transmembrane helix</keyword>
<evidence type="ECO:0000256" key="6">
    <source>
        <dbReference type="ARBA" id="ARBA00022776"/>
    </source>
</evidence>
<dbReference type="GO" id="GO:0005881">
    <property type="term" value="C:cytoplasmic microtubule"/>
    <property type="evidence" value="ECO:0007669"/>
    <property type="project" value="TreeGrafter"/>
</dbReference>
<dbReference type="EMBL" id="KB511953">
    <property type="protein sequence ID" value="EMP40442.1"/>
    <property type="molecule type" value="Genomic_DNA"/>
</dbReference>
<evidence type="ECO:0000259" key="14">
    <source>
        <dbReference type="Pfam" id="PF13837"/>
    </source>
</evidence>
<name>M7CHP4_CHEMY</name>
<evidence type="ECO:0000256" key="1">
    <source>
        <dbReference type="ARBA" id="ARBA00004477"/>
    </source>
</evidence>
<dbReference type="Pfam" id="PF03134">
    <property type="entry name" value="TB2_DP1_HVA22"/>
    <property type="match status" value="1"/>
</dbReference>
<dbReference type="STRING" id="8469.M7CHP4"/>
<keyword evidence="15" id="KW-0675">Receptor</keyword>
<feature type="region of interest" description="Disordered" evidence="12">
    <location>
        <begin position="445"/>
        <end position="493"/>
    </location>
</feature>
<evidence type="ECO:0000256" key="8">
    <source>
        <dbReference type="ARBA" id="ARBA00022989"/>
    </source>
</evidence>
<feature type="transmembrane region" description="Helical" evidence="13">
    <location>
        <begin position="290"/>
        <end position="309"/>
    </location>
</feature>
<keyword evidence="9 13" id="KW-0472">Membrane</keyword>
<keyword evidence="5" id="KW-0493">Microtubule</keyword>
<dbReference type="Pfam" id="PF13837">
    <property type="entry name" value="Myb_DNA-bind_4"/>
    <property type="match status" value="1"/>
</dbReference>
<evidence type="ECO:0000256" key="3">
    <source>
        <dbReference type="ARBA" id="ARBA00022618"/>
    </source>
</evidence>
<evidence type="ECO:0000256" key="12">
    <source>
        <dbReference type="SAM" id="MobiDB-lite"/>
    </source>
</evidence>
<dbReference type="GO" id="GO:0071786">
    <property type="term" value="P:endoplasmic reticulum tubular network organization"/>
    <property type="evidence" value="ECO:0007669"/>
    <property type="project" value="TreeGrafter"/>
</dbReference>
<keyword evidence="7" id="KW-0256">Endoplasmic reticulum</keyword>
<dbReference type="PANTHER" id="PTHR12300">
    <property type="entry name" value="HVA22-LIKE PROTEINS"/>
    <property type="match status" value="1"/>
</dbReference>
<dbReference type="InterPro" id="IPR044822">
    <property type="entry name" value="Myb_DNA-bind_4"/>
</dbReference>
<dbReference type="Gene3D" id="1.10.10.60">
    <property type="entry name" value="Homeodomain-like"/>
    <property type="match status" value="1"/>
</dbReference>
<dbReference type="GO" id="GO:0008017">
    <property type="term" value="F:microtubule binding"/>
    <property type="evidence" value="ECO:0007669"/>
    <property type="project" value="TreeGrafter"/>
</dbReference>
<dbReference type="Proteomes" id="UP000031443">
    <property type="component" value="Unassembled WGS sequence"/>
</dbReference>
<keyword evidence="6" id="KW-0498">Mitosis</keyword>
<dbReference type="GO" id="GO:0005789">
    <property type="term" value="C:endoplasmic reticulum membrane"/>
    <property type="evidence" value="ECO:0007669"/>
    <property type="project" value="UniProtKB-SubCell"/>
</dbReference>
<evidence type="ECO:0000256" key="9">
    <source>
        <dbReference type="ARBA" id="ARBA00023136"/>
    </source>
</evidence>
<evidence type="ECO:0000313" key="15">
    <source>
        <dbReference type="EMBL" id="EMP40442.1"/>
    </source>
</evidence>
<feature type="compositionally biased region" description="Basic and acidic residues" evidence="12">
    <location>
        <begin position="118"/>
        <end position="128"/>
    </location>
</feature>
<sequence length="555" mass="63227">MMESQNRKRAPAWTEREVRDLIAVWEEESVLSEFHSSFRNAKTFVKISQGMKDRGHNRDPKQCRVKLKELRQAYQKTREARGNGRSGSEPQTCLFDEELHVILGGSATTTPTVCFDSVHGEEGNREADFGDEEDDDDEVVDSSQQASGETSFPNSQELFLTLDLEPVPPEPTQGCLPGPPGREGTSGINASRVLDHCDIRDRLKGKELFPVTGCCCFPGSLLPQRFTLRMGSMRTDFNVTGIVMRRDFWLQSFGFPSEAQNTIEGFPFDECKLFNDKRDESLHWLKDSTATLWLVFGMLYPAYYSYKAVKTKNVKEYVRWMMYWIVFALYTVTETVADLMISWLPLYYELKIAFVIWLLSPYTRGASLMYRKFLHPLLSSKEREIDGYIVQAKERGYETMVNFGRQGLNLAATAAVTAAVKGQGAISERLRSFSMHDLTAIQGDEPVGQRPYQTLPETKKKTKSSVSYRIPLKKDSGDDKTDEEMEGTHSEDEMFAQRGLRRSQSMKSVKSIKGHKEASAAFYLKVLHSINNNVICKYSSPRDQNILFIKDIGWF</sequence>
<protein>
    <submittedName>
        <fullName evidence="15">Receptor expression-enhancing protein 3</fullName>
    </submittedName>
</protein>
<evidence type="ECO:0000256" key="4">
    <source>
        <dbReference type="ARBA" id="ARBA00022692"/>
    </source>
</evidence>
<comment type="function">
    <text evidence="11">Microtubule-binding protein required to ensure proper cell division and nuclear envelope reassembly by sequestering the endoplasmic reticulum away from chromosomes during mitosis. Probably acts by clearing the endoplasmic reticulum membrane from metaphase chromosomes.</text>
</comment>
<evidence type="ECO:0000256" key="11">
    <source>
        <dbReference type="ARBA" id="ARBA00037282"/>
    </source>
</evidence>
<dbReference type="InterPro" id="IPR004345">
    <property type="entry name" value="TB2_DP1_HVA22"/>
</dbReference>
<evidence type="ECO:0000256" key="10">
    <source>
        <dbReference type="ARBA" id="ARBA00023306"/>
    </source>
</evidence>
<feature type="compositionally biased region" description="Polar residues" evidence="12">
    <location>
        <begin position="142"/>
        <end position="154"/>
    </location>
</feature>
<comment type="subcellular location">
    <subcellularLocation>
        <location evidence="1">Endoplasmic reticulum membrane</location>
        <topology evidence="1">Multi-pass membrane protein</topology>
    </subcellularLocation>
</comment>
<proteinExistence type="inferred from homology"/>
<feature type="compositionally biased region" description="Acidic residues" evidence="12">
    <location>
        <begin position="129"/>
        <end position="140"/>
    </location>
</feature>
<evidence type="ECO:0000313" key="16">
    <source>
        <dbReference type="Proteomes" id="UP000031443"/>
    </source>
</evidence>
<evidence type="ECO:0000256" key="7">
    <source>
        <dbReference type="ARBA" id="ARBA00022824"/>
    </source>
</evidence>
<keyword evidence="16" id="KW-1185">Reference proteome</keyword>
<feature type="domain" description="Myb/SANT-like DNA-binding" evidence="14">
    <location>
        <begin position="12"/>
        <end position="97"/>
    </location>
</feature>
<dbReference type="PANTHER" id="PTHR12300:SF39">
    <property type="entry name" value="RECEPTOR EXPRESSION-ENHANCING PROTEIN 3"/>
    <property type="match status" value="1"/>
</dbReference>
<keyword evidence="3" id="KW-0132">Cell division</keyword>
<organism evidence="15 16">
    <name type="scientific">Chelonia mydas</name>
    <name type="common">Green sea-turtle</name>
    <name type="synonym">Chelonia agassizi</name>
    <dbReference type="NCBI Taxonomy" id="8469"/>
    <lineage>
        <taxon>Eukaryota</taxon>
        <taxon>Metazoa</taxon>
        <taxon>Chordata</taxon>
        <taxon>Craniata</taxon>
        <taxon>Vertebrata</taxon>
        <taxon>Euteleostomi</taxon>
        <taxon>Archelosauria</taxon>
        <taxon>Testudinata</taxon>
        <taxon>Testudines</taxon>
        <taxon>Cryptodira</taxon>
        <taxon>Durocryptodira</taxon>
        <taxon>Americhelydia</taxon>
        <taxon>Chelonioidea</taxon>
        <taxon>Cheloniidae</taxon>
        <taxon>Chelonia</taxon>
    </lineage>
</organism>
<dbReference type="GO" id="GO:0051301">
    <property type="term" value="P:cell division"/>
    <property type="evidence" value="ECO:0007669"/>
    <property type="project" value="UniProtKB-KW"/>
</dbReference>
<keyword evidence="10" id="KW-0131">Cell cycle</keyword>
<evidence type="ECO:0000256" key="5">
    <source>
        <dbReference type="ARBA" id="ARBA00022701"/>
    </source>
</evidence>
<dbReference type="eggNOG" id="KOG1726">
    <property type="taxonomic scope" value="Eukaryota"/>
</dbReference>
<comment type="similarity">
    <text evidence="2">Belongs to the DP1 family.</text>
</comment>
<feature type="region of interest" description="Disordered" evidence="12">
    <location>
        <begin position="113"/>
        <end position="154"/>
    </location>
</feature>
<evidence type="ECO:0000256" key="13">
    <source>
        <dbReference type="SAM" id="Phobius"/>
    </source>
</evidence>
<dbReference type="AlphaFoldDB" id="M7CHP4"/>